<dbReference type="KEGG" id="dpl:KGM_203620B"/>
<evidence type="ECO:0000313" key="3">
    <source>
        <dbReference type="Proteomes" id="UP000007151"/>
    </source>
</evidence>
<keyword evidence="1" id="KW-1133">Transmembrane helix</keyword>
<keyword evidence="3" id="KW-1185">Reference proteome</keyword>
<evidence type="ECO:0000313" key="2">
    <source>
        <dbReference type="EMBL" id="OWR42528.1"/>
    </source>
</evidence>
<dbReference type="SUPFAM" id="SSF53850">
    <property type="entry name" value="Periplasmic binding protein-like II"/>
    <property type="match status" value="1"/>
</dbReference>
<organism evidence="2 3">
    <name type="scientific">Danaus plexippus plexippus</name>
    <dbReference type="NCBI Taxonomy" id="278856"/>
    <lineage>
        <taxon>Eukaryota</taxon>
        <taxon>Metazoa</taxon>
        <taxon>Ecdysozoa</taxon>
        <taxon>Arthropoda</taxon>
        <taxon>Hexapoda</taxon>
        <taxon>Insecta</taxon>
        <taxon>Pterygota</taxon>
        <taxon>Neoptera</taxon>
        <taxon>Endopterygota</taxon>
        <taxon>Lepidoptera</taxon>
        <taxon>Glossata</taxon>
        <taxon>Ditrysia</taxon>
        <taxon>Papilionoidea</taxon>
        <taxon>Nymphalidae</taxon>
        <taxon>Danainae</taxon>
        <taxon>Danaini</taxon>
        <taxon>Danaina</taxon>
        <taxon>Danaus</taxon>
        <taxon>Danaus</taxon>
    </lineage>
</organism>
<reference evidence="2 3" key="1">
    <citation type="journal article" date="2011" name="Cell">
        <title>The monarch butterfly genome yields insights into long-distance migration.</title>
        <authorList>
            <person name="Zhan S."/>
            <person name="Merlin C."/>
            <person name="Boore J.L."/>
            <person name="Reppert S.M."/>
        </authorList>
    </citation>
    <scope>NUCLEOTIDE SEQUENCE [LARGE SCALE GENOMIC DNA]</scope>
    <source>
        <strain evidence="2">F-2</strain>
    </source>
</reference>
<gene>
    <name evidence="2" type="ORF">KGM_203620B</name>
</gene>
<keyword evidence="1" id="KW-0472">Membrane</keyword>
<name>A0A212EM21_DANPL</name>
<comment type="caution">
    <text evidence="2">The sequence shown here is derived from an EMBL/GenBank/DDBJ whole genome shotgun (WGS) entry which is preliminary data.</text>
</comment>
<sequence>TASEPIRKAIYEKKIAPAGSKPNFMTLEEGVKRIQMKPFAFHMYLGGGYRLVEKYFLEHEKCGLQEIQFNHETIPWVTCRKNSPYKEIFKIGLLRNQEHGLNDRVNRLIYSRKPVCSVHGGTFGSVNMTDFYPALLMLVYGMIASLLLLAIECLASQHLCHIRNRI</sequence>
<dbReference type="AlphaFoldDB" id="A0A212EM21"/>
<dbReference type="InParanoid" id="A0A212EM21"/>
<feature type="transmembrane region" description="Helical" evidence="1">
    <location>
        <begin position="131"/>
        <end position="155"/>
    </location>
</feature>
<evidence type="ECO:0000256" key="1">
    <source>
        <dbReference type="SAM" id="Phobius"/>
    </source>
</evidence>
<dbReference type="EMBL" id="AGBW02013944">
    <property type="protein sequence ID" value="OWR42528.1"/>
    <property type="molecule type" value="Genomic_DNA"/>
</dbReference>
<keyword evidence="2" id="KW-0675">Receptor</keyword>
<accession>A0A212EM21</accession>
<dbReference type="eggNOG" id="KOG1052">
    <property type="taxonomic scope" value="Eukaryota"/>
</dbReference>
<feature type="non-terminal residue" evidence="2">
    <location>
        <position position="1"/>
    </location>
</feature>
<dbReference type="Proteomes" id="UP000007151">
    <property type="component" value="Unassembled WGS sequence"/>
</dbReference>
<protein>
    <submittedName>
        <fullName evidence="2">Ionotropic receptor IR75q2</fullName>
    </submittedName>
</protein>
<proteinExistence type="predicted"/>
<keyword evidence="1" id="KW-0812">Transmembrane</keyword>